<dbReference type="EMBL" id="HG916855">
    <property type="protein sequence ID" value="CDM62554.1"/>
    <property type="molecule type" value="Genomic_DNA"/>
</dbReference>
<accession>W6RP67</accession>
<dbReference type="AlphaFoldDB" id="W6RP67"/>
<organism evidence="3 4">
    <name type="scientific">Rhizobium favelukesii</name>
    <dbReference type="NCBI Taxonomy" id="348824"/>
    <lineage>
        <taxon>Bacteria</taxon>
        <taxon>Pseudomonadati</taxon>
        <taxon>Pseudomonadota</taxon>
        <taxon>Alphaproteobacteria</taxon>
        <taxon>Hyphomicrobiales</taxon>
        <taxon>Rhizobiaceae</taxon>
        <taxon>Rhizobium/Agrobacterium group</taxon>
        <taxon>Rhizobium</taxon>
    </lineage>
</organism>
<dbReference type="InterPro" id="IPR025388">
    <property type="entry name" value="Alginate_export_dom"/>
</dbReference>
<evidence type="ECO:0000313" key="3">
    <source>
        <dbReference type="EMBL" id="CDM62554.1"/>
    </source>
</evidence>
<dbReference type="Proteomes" id="UP000019443">
    <property type="component" value="Plasmid pLPU83d"/>
</dbReference>
<dbReference type="Pfam" id="PF13372">
    <property type="entry name" value="Alginate_exp"/>
    <property type="match status" value="1"/>
</dbReference>
<keyword evidence="3" id="KW-0614">Plasmid</keyword>
<dbReference type="Gene3D" id="2.40.160.100">
    <property type="match status" value="1"/>
</dbReference>
<dbReference type="InterPro" id="IPR053728">
    <property type="entry name" value="Alginate_Permeability_Chnl"/>
</dbReference>
<sequence length="466" mass="51306">MQAHPFLSLLAATVLAASGAAADEADGNAKRPAIKSNRWQEDWSVLADPALRTQPLDALKYVPLSAIDPESYISFGATVRERFESNHTPSFGIGGAGGDSYVIERAQFHIDLHLYDDWQIFTQFEDDRAFGKQDIGPADADKVDLRLAFIGYSHDFDAGTFKARIGRQDFAFDLQRFVSSRDGPNVRQSFDAVWADWETGPWRFLGFVSQPVQYSDEQAFDDTSNGAFRFSTLRIERQVFGTNELSAYWSVYHRDAAHYLDGSGEEDRQIFDTRFAGNAAGFDWDLEGMGQLGTVGNKDIRAWAVGARAGYTFEDLGWSPRIGLQFDAASGDSHPDDGTLGTFNPLFPNGYYFSLAGYTGYANLIHLKPSITVKPTDQLTITTAIGLQWRQTAADAIYVQPNQPVSGTAGKGGRWTGAYAQLRADYAFTPNLSGAIEAVHFEAGNAIRRAGGHDGNYLGAELKFSW</sequence>
<dbReference type="PATRIC" id="fig|348824.6.peg.6892"/>
<feature type="domain" description="Alginate export" evidence="2">
    <location>
        <begin position="72"/>
        <end position="460"/>
    </location>
</feature>
<dbReference type="KEGG" id="rhl:LPU83_pLPU83d_1184"/>
<feature type="chain" id="PRO_5004881133" description="Alginate export domain-containing protein" evidence="1">
    <location>
        <begin position="23"/>
        <end position="466"/>
    </location>
</feature>
<protein>
    <recommendedName>
        <fullName evidence="2">Alginate export domain-containing protein</fullName>
    </recommendedName>
</protein>
<evidence type="ECO:0000259" key="2">
    <source>
        <dbReference type="Pfam" id="PF13372"/>
    </source>
</evidence>
<feature type="signal peptide" evidence="1">
    <location>
        <begin position="1"/>
        <end position="22"/>
    </location>
</feature>
<keyword evidence="1" id="KW-0732">Signal</keyword>
<evidence type="ECO:0000256" key="1">
    <source>
        <dbReference type="SAM" id="SignalP"/>
    </source>
</evidence>
<dbReference type="RefSeq" id="WP_024315154.1">
    <property type="nucleotide sequence ID" value="NZ_ATTO01000018.1"/>
</dbReference>
<name>W6RP67_9HYPH</name>
<evidence type="ECO:0000313" key="4">
    <source>
        <dbReference type="Proteomes" id="UP000019443"/>
    </source>
</evidence>
<dbReference type="HOGENOM" id="CLU_035025_0_0_5"/>
<gene>
    <name evidence="3" type="ORF">LPU83_pLPU83d_1184</name>
</gene>
<geneLocation type="plasmid" evidence="3 4">
    <name>pLPU83d</name>
</geneLocation>
<proteinExistence type="predicted"/>
<reference evidence="3" key="1">
    <citation type="submission" date="2013-11" db="EMBL/GenBank/DDBJ databases">
        <title>Draft genome sequence of the broad-host-range Rhizobium sp. LPU83 strain, a member of the low-genetic diversity Oregon-like Rhizobium sp. group.</title>
        <authorList>
            <person name="Wibberg D."/>
            <person name="Puehler A."/>
            <person name="Schlueter A."/>
        </authorList>
    </citation>
    <scope>NUCLEOTIDE SEQUENCE [LARGE SCALE GENOMIC DNA]</scope>
    <source>
        <strain evidence="3">LPU83</strain>
        <plasmid evidence="3">pLPU83d</plasmid>
    </source>
</reference>
<keyword evidence="4" id="KW-1185">Reference proteome</keyword>